<dbReference type="InterPro" id="IPR051595">
    <property type="entry name" value="GH25_Enzymes"/>
</dbReference>
<accession>A0A0D6MBA0</accession>
<protein>
    <submittedName>
        <fullName evidence="2">Uncharacterized protein</fullName>
    </submittedName>
</protein>
<evidence type="ECO:0000313" key="3">
    <source>
        <dbReference type="Proteomes" id="UP000054495"/>
    </source>
</evidence>
<dbReference type="EMBL" id="KE124834">
    <property type="protein sequence ID" value="EPB77542.1"/>
    <property type="molecule type" value="Genomic_DNA"/>
</dbReference>
<keyword evidence="3" id="KW-1185">Reference proteome</keyword>
<organism evidence="2 3">
    <name type="scientific">Ancylostoma ceylanicum</name>
    <dbReference type="NCBI Taxonomy" id="53326"/>
    <lineage>
        <taxon>Eukaryota</taxon>
        <taxon>Metazoa</taxon>
        <taxon>Ecdysozoa</taxon>
        <taxon>Nematoda</taxon>
        <taxon>Chromadorea</taxon>
        <taxon>Rhabditida</taxon>
        <taxon>Rhabditina</taxon>
        <taxon>Rhabditomorpha</taxon>
        <taxon>Strongyloidea</taxon>
        <taxon>Ancylostomatidae</taxon>
        <taxon>Ancylostomatinae</taxon>
        <taxon>Ancylostoma</taxon>
    </lineage>
</organism>
<dbReference type="PANTHER" id="PTHR23208">
    <property type="entry name" value="LYSOZYME PROTEIN"/>
    <property type="match status" value="1"/>
</dbReference>
<reference evidence="2 3" key="1">
    <citation type="submission" date="2013-05" db="EMBL/GenBank/DDBJ databases">
        <title>Draft genome of the parasitic nematode Anyclostoma ceylanicum.</title>
        <authorList>
            <person name="Mitreva M."/>
        </authorList>
    </citation>
    <scope>NUCLEOTIDE SEQUENCE [LARGE SCALE GENOMIC DNA]</scope>
</reference>
<dbReference type="Proteomes" id="UP000054495">
    <property type="component" value="Unassembled WGS sequence"/>
</dbReference>
<proteinExistence type="predicted"/>
<feature type="chain" id="PRO_5002307945" evidence="1">
    <location>
        <begin position="20"/>
        <end position="185"/>
    </location>
</feature>
<evidence type="ECO:0000256" key="1">
    <source>
        <dbReference type="SAM" id="SignalP"/>
    </source>
</evidence>
<name>A0A0D6MBA0_9BILA</name>
<dbReference type="GO" id="GO:0007165">
    <property type="term" value="P:signal transduction"/>
    <property type="evidence" value="ECO:0007669"/>
    <property type="project" value="TreeGrafter"/>
</dbReference>
<keyword evidence="1" id="KW-0732">Signal</keyword>
<gene>
    <name evidence="2" type="ORF">ANCCEY_03384</name>
</gene>
<dbReference type="AlphaFoldDB" id="A0A0D6MBA0"/>
<dbReference type="GO" id="GO:0045087">
    <property type="term" value="P:innate immune response"/>
    <property type="evidence" value="ECO:0007669"/>
    <property type="project" value="TreeGrafter"/>
</dbReference>
<feature type="signal peptide" evidence="1">
    <location>
        <begin position="1"/>
        <end position="19"/>
    </location>
</feature>
<dbReference type="InterPro" id="IPR017853">
    <property type="entry name" value="GH"/>
</dbReference>
<dbReference type="SUPFAM" id="SSF51445">
    <property type="entry name" value="(Trans)glycosidases"/>
    <property type="match status" value="1"/>
</dbReference>
<evidence type="ECO:0000313" key="2">
    <source>
        <dbReference type="EMBL" id="EPB77542.1"/>
    </source>
</evidence>
<sequence length="185" mass="20715">MRLIKLLAFTTALLVSSGAIKSGNDAATYIYGVDFETLLSNQEAQCLRNSNYQSAFVMGYSPDNNGTVRYFATASVTAASKGLLLSPIKFQKLLPSKLSANITAELYMVPQPKSFKSGEQQFSEFYYVLSHCTPIQKTMWLKSYGVSVGIYTNLNDWNQITNGYSGFKNGIRLWYGIIVEELRMY</sequence>
<dbReference type="PANTHER" id="PTHR23208:SF36">
    <property type="entry name" value="LYSOZYME-RELATED"/>
    <property type="match status" value="1"/>
</dbReference>